<evidence type="ECO:0000313" key="3">
    <source>
        <dbReference type="Proteomes" id="UP000474777"/>
    </source>
</evidence>
<evidence type="ECO:0000256" key="1">
    <source>
        <dbReference type="SAM" id="SignalP"/>
    </source>
</evidence>
<name>A0A6B3LPV5_9BACT</name>
<gene>
    <name evidence="2" type="ORF">GXP69_09270</name>
</gene>
<comment type="caution">
    <text evidence="2">The sequence shown here is derived from an EMBL/GenBank/DDBJ whole genome shotgun (WGS) entry which is preliminary data.</text>
</comment>
<keyword evidence="1" id="KW-0732">Signal</keyword>
<dbReference type="EMBL" id="JAAGWD010000003">
    <property type="protein sequence ID" value="NEM97883.1"/>
    <property type="molecule type" value="Genomic_DNA"/>
</dbReference>
<feature type="signal peptide" evidence="1">
    <location>
        <begin position="1"/>
        <end position="21"/>
    </location>
</feature>
<keyword evidence="3" id="KW-1185">Reference proteome</keyword>
<dbReference type="InterPro" id="IPR032676">
    <property type="entry name" value="YkuD_2"/>
</dbReference>
<reference evidence="2 3" key="1">
    <citation type="submission" date="2020-02" db="EMBL/GenBank/DDBJ databases">
        <authorList>
            <person name="Kim M.K."/>
        </authorList>
    </citation>
    <scope>NUCLEOTIDE SEQUENCE [LARGE SCALE GENOMIC DNA]</scope>
    <source>
        <strain evidence="2 3">BT327</strain>
    </source>
</reference>
<dbReference type="AlphaFoldDB" id="A0A6B3LPV5"/>
<dbReference type="RefSeq" id="WP_163914646.1">
    <property type="nucleotide sequence ID" value="NZ_JAAGWD010000003.1"/>
</dbReference>
<accession>A0A6B3LPV5</accession>
<protein>
    <submittedName>
        <fullName evidence="2">Murein L,D-transpeptidase catalytic domain family protein</fullName>
    </submittedName>
</protein>
<dbReference type="Proteomes" id="UP000474777">
    <property type="component" value="Unassembled WGS sequence"/>
</dbReference>
<dbReference type="Pfam" id="PF13645">
    <property type="entry name" value="YkuD_2"/>
    <property type="match status" value="1"/>
</dbReference>
<feature type="chain" id="PRO_5025563608" evidence="1">
    <location>
        <begin position="22"/>
        <end position="266"/>
    </location>
</feature>
<organism evidence="2 3">
    <name type="scientific">Pontibacter burrus</name>
    <dbReference type="NCBI Taxonomy" id="2704466"/>
    <lineage>
        <taxon>Bacteria</taxon>
        <taxon>Pseudomonadati</taxon>
        <taxon>Bacteroidota</taxon>
        <taxon>Cytophagia</taxon>
        <taxon>Cytophagales</taxon>
        <taxon>Hymenobacteraceae</taxon>
        <taxon>Pontibacter</taxon>
    </lineage>
</organism>
<proteinExistence type="predicted"/>
<sequence length="266" mass="29591">MLRTTIILLALSLQSFNSPMAEIRPAAMTAGNFETIEKAELTFEKKQLAFTQHVEQVYQEAGLESKGLSFAVFQKAFVGFTNLKQQNRVSSSKSILTVIDFTKSSNHKRLWVIDLSARKLLYNTLVSHGKNTGNVKAEKFSNVPNSNMSSLGFYVTDKTYYGKHGLSLRLQGMDEGFNSNAMERAIVVHGADYATSDFIKQHGRLGRSLGCPALPTEISQEVIDVIKDETVLFLHHSNQPYTSDYLDMELAIESFAADMPLTAFSS</sequence>
<dbReference type="PANTHER" id="PTHR38477:SF1">
    <property type="entry name" value="MUREIN L,D-TRANSPEPTIDASE CATALYTIC DOMAIN FAMILY PROTEIN"/>
    <property type="match status" value="1"/>
</dbReference>
<dbReference type="PANTHER" id="PTHR38477">
    <property type="entry name" value="HYPOTHETICAL EXPORTED PROTEIN"/>
    <property type="match status" value="1"/>
</dbReference>
<evidence type="ECO:0000313" key="2">
    <source>
        <dbReference type="EMBL" id="NEM97883.1"/>
    </source>
</evidence>